<sequence>MVRSPNANKSHKSLRLPSVTLSPLSGTGQMATIPVLKQQSYTGKKPIIPDTLADMLCADLGIQGLLERLNTTLGTSYTPFTACVCSIFEDYIAKNYDFGTAYAHLHPFWYDLNDLATMVLRLFFSFSFLSFLFFSFL</sequence>
<keyword evidence="1" id="KW-0812">Transmembrane</keyword>
<dbReference type="AlphaFoldDB" id="A0AA39JIQ8"/>
<proteinExistence type="predicted"/>
<dbReference type="Proteomes" id="UP001175211">
    <property type="component" value="Unassembled WGS sequence"/>
</dbReference>
<reference evidence="2" key="1">
    <citation type="submission" date="2023-06" db="EMBL/GenBank/DDBJ databases">
        <authorList>
            <consortium name="Lawrence Berkeley National Laboratory"/>
            <person name="Ahrendt S."/>
            <person name="Sahu N."/>
            <person name="Indic B."/>
            <person name="Wong-Bajracharya J."/>
            <person name="Merenyi Z."/>
            <person name="Ke H.-M."/>
            <person name="Monk M."/>
            <person name="Kocsube S."/>
            <person name="Drula E."/>
            <person name="Lipzen A."/>
            <person name="Balint B."/>
            <person name="Henrissat B."/>
            <person name="Andreopoulos B."/>
            <person name="Martin F.M."/>
            <person name="Harder C.B."/>
            <person name="Rigling D."/>
            <person name="Ford K.L."/>
            <person name="Foster G.D."/>
            <person name="Pangilinan J."/>
            <person name="Papanicolaou A."/>
            <person name="Barry K."/>
            <person name="LaButti K."/>
            <person name="Viragh M."/>
            <person name="Koriabine M."/>
            <person name="Yan M."/>
            <person name="Riley R."/>
            <person name="Champramary S."/>
            <person name="Plett K.L."/>
            <person name="Tsai I.J."/>
            <person name="Slot J."/>
            <person name="Sipos G."/>
            <person name="Plett J."/>
            <person name="Nagy L.G."/>
            <person name="Grigoriev I.V."/>
        </authorList>
    </citation>
    <scope>NUCLEOTIDE SEQUENCE</scope>
    <source>
        <strain evidence="2">CCBAS 213</strain>
    </source>
</reference>
<evidence type="ECO:0000313" key="2">
    <source>
        <dbReference type="EMBL" id="KAK0443393.1"/>
    </source>
</evidence>
<accession>A0AA39JIQ8</accession>
<keyword evidence="1" id="KW-1133">Transmembrane helix</keyword>
<keyword evidence="1" id="KW-0472">Membrane</keyword>
<dbReference type="GeneID" id="85358057"/>
<feature type="transmembrane region" description="Helical" evidence="1">
    <location>
        <begin position="115"/>
        <end position="136"/>
    </location>
</feature>
<comment type="caution">
    <text evidence="2">The sequence shown here is derived from an EMBL/GenBank/DDBJ whole genome shotgun (WGS) entry which is preliminary data.</text>
</comment>
<keyword evidence="3" id="KW-1185">Reference proteome</keyword>
<dbReference type="EMBL" id="JAUEPS010000059">
    <property type="protein sequence ID" value="KAK0443393.1"/>
    <property type="molecule type" value="Genomic_DNA"/>
</dbReference>
<evidence type="ECO:0000313" key="3">
    <source>
        <dbReference type="Proteomes" id="UP001175211"/>
    </source>
</evidence>
<dbReference type="RefSeq" id="XP_060324712.1">
    <property type="nucleotide sequence ID" value="XM_060474509.1"/>
</dbReference>
<gene>
    <name evidence="2" type="ORF">EV420DRAFT_1576711</name>
</gene>
<organism evidence="2 3">
    <name type="scientific">Armillaria tabescens</name>
    <name type="common">Ringless honey mushroom</name>
    <name type="synonym">Agaricus tabescens</name>
    <dbReference type="NCBI Taxonomy" id="1929756"/>
    <lineage>
        <taxon>Eukaryota</taxon>
        <taxon>Fungi</taxon>
        <taxon>Dikarya</taxon>
        <taxon>Basidiomycota</taxon>
        <taxon>Agaricomycotina</taxon>
        <taxon>Agaricomycetes</taxon>
        <taxon>Agaricomycetidae</taxon>
        <taxon>Agaricales</taxon>
        <taxon>Marasmiineae</taxon>
        <taxon>Physalacriaceae</taxon>
        <taxon>Desarmillaria</taxon>
    </lineage>
</organism>
<protein>
    <submittedName>
        <fullName evidence="2">Uncharacterized protein</fullName>
    </submittedName>
</protein>
<evidence type="ECO:0000256" key="1">
    <source>
        <dbReference type="SAM" id="Phobius"/>
    </source>
</evidence>
<name>A0AA39JIQ8_ARMTA</name>